<dbReference type="InterPro" id="IPR036047">
    <property type="entry name" value="F-box-like_dom_sf"/>
</dbReference>
<dbReference type="EMBL" id="HBUE01023222">
    <property type="protein sequence ID" value="CAG6453509.1"/>
    <property type="molecule type" value="Transcribed_RNA"/>
</dbReference>
<dbReference type="Pfam" id="PF12937">
    <property type="entry name" value="F-box-like"/>
    <property type="match status" value="1"/>
</dbReference>
<dbReference type="SUPFAM" id="SSF81383">
    <property type="entry name" value="F-box domain"/>
    <property type="match status" value="1"/>
</dbReference>
<dbReference type="SMART" id="SM00256">
    <property type="entry name" value="FBOX"/>
    <property type="match status" value="1"/>
</dbReference>
<dbReference type="CDD" id="cd09917">
    <property type="entry name" value="F-box_SF"/>
    <property type="match status" value="1"/>
</dbReference>
<organism evidence="2">
    <name type="scientific">Culex pipiens</name>
    <name type="common">House mosquito</name>
    <dbReference type="NCBI Taxonomy" id="7175"/>
    <lineage>
        <taxon>Eukaryota</taxon>
        <taxon>Metazoa</taxon>
        <taxon>Ecdysozoa</taxon>
        <taxon>Arthropoda</taxon>
        <taxon>Hexapoda</taxon>
        <taxon>Insecta</taxon>
        <taxon>Pterygota</taxon>
        <taxon>Neoptera</taxon>
        <taxon>Endopterygota</taxon>
        <taxon>Diptera</taxon>
        <taxon>Nematocera</taxon>
        <taxon>Culicoidea</taxon>
        <taxon>Culicidae</taxon>
        <taxon>Culicinae</taxon>
        <taxon>Culicini</taxon>
        <taxon>Culex</taxon>
        <taxon>Culex</taxon>
    </lineage>
</organism>
<dbReference type="Gene3D" id="3.80.10.10">
    <property type="entry name" value="Ribonuclease Inhibitor"/>
    <property type="match status" value="2"/>
</dbReference>
<dbReference type="EMBL" id="HBUE01184862">
    <property type="protein sequence ID" value="CAG6522129.1"/>
    <property type="molecule type" value="Transcribed_RNA"/>
</dbReference>
<dbReference type="AlphaFoldDB" id="A0A8D8F1I5"/>
<dbReference type="Gene3D" id="1.20.1280.50">
    <property type="match status" value="1"/>
</dbReference>
<dbReference type="SUPFAM" id="SSF52047">
    <property type="entry name" value="RNI-like"/>
    <property type="match status" value="1"/>
</dbReference>
<evidence type="ECO:0000313" key="2">
    <source>
        <dbReference type="EMBL" id="CAG6453509.1"/>
    </source>
</evidence>
<dbReference type="PANTHER" id="PTHR38926:SF5">
    <property type="entry name" value="F-BOX AND LEUCINE-RICH REPEAT PROTEIN 6"/>
    <property type="match status" value="1"/>
</dbReference>
<evidence type="ECO:0000259" key="1">
    <source>
        <dbReference type="PROSITE" id="PS50181"/>
    </source>
</evidence>
<name>A0A8D8F1I5_CULPI</name>
<sequence length="420" mass="48343">MNQLPVEVCEEIFKNLNLQGVLSARRTCRRWRQIVDGSPALMSRIHLKPPLSLMDRSCKPICSIPARGVTLKDTTVLTIDSWWKSIGPELTFLRLENCVISTETLVALLRKTPNLKYLSYACDNDVAETESDFTLDKLEQLEVYSAQTQILDIFDRICPRLKQFRFGQSQNDRKLGEFLQKKKSSLEIVQLISVENILADVLQLKALTSLDVQADTFGNETLEQIGAALPTLSNLRVTLQWQPSTLSPTFLNLMPELKSLTIFGQYRQNSPILAEFGNLEGLTKLKKLHLTQVKPSNLKEFLQKSDHFCDLTLHYCHFNDWSEIFTLFASLQSLERLDFGKIRTPTADIIVSDFFRTLKYLKIAHCYLSLETLKSFTEHCENLMEVDFNFKYILDGEIVRSLCRTWKKSENVDISKLYEH</sequence>
<dbReference type="PANTHER" id="PTHR38926">
    <property type="entry name" value="F-BOX DOMAIN CONTAINING PROTEIN, EXPRESSED"/>
    <property type="match status" value="1"/>
</dbReference>
<reference evidence="2" key="1">
    <citation type="submission" date="2021-05" db="EMBL/GenBank/DDBJ databases">
        <authorList>
            <person name="Alioto T."/>
            <person name="Alioto T."/>
            <person name="Gomez Garrido J."/>
        </authorList>
    </citation>
    <scope>NUCLEOTIDE SEQUENCE</scope>
</reference>
<proteinExistence type="predicted"/>
<dbReference type="EMBL" id="HBUE01290551">
    <property type="protein sequence ID" value="CAG6573743.1"/>
    <property type="molecule type" value="Transcribed_RNA"/>
</dbReference>
<dbReference type="InterPro" id="IPR032675">
    <property type="entry name" value="LRR_dom_sf"/>
</dbReference>
<protein>
    <submittedName>
        <fullName evidence="2">(northern house mosquito) hypothetical protein</fullName>
    </submittedName>
</protein>
<feature type="domain" description="F-box" evidence="1">
    <location>
        <begin position="1"/>
        <end position="45"/>
    </location>
</feature>
<dbReference type="InterPro" id="IPR001810">
    <property type="entry name" value="F-box_dom"/>
</dbReference>
<accession>A0A8D8F1I5</accession>
<dbReference type="PROSITE" id="PS50181">
    <property type="entry name" value="FBOX"/>
    <property type="match status" value="1"/>
</dbReference>